<keyword evidence="1" id="KW-0611">Plant defense</keyword>
<feature type="domain" description="Disease resistance protein At4g27190-like leucine-rich repeats" evidence="2">
    <location>
        <begin position="699"/>
        <end position="837"/>
    </location>
</feature>
<keyword evidence="4" id="KW-1185">Reference proteome</keyword>
<gene>
    <name evidence="3" type="ORF">Fmac_011819</name>
</gene>
<feature type="domain" description="Disease resistance protein At4g27190-like leucine-rich repeats" evidence="2">
    <location>
        <begin position="1495"/>
        <end position="1622"/>
    </location>
</feature>
<dbReference type="Pfam" id="PF23247">
    <property type="entry name" value="LRR_RPS2"/>
    <property type="match status" value="7"/>
</dbReference>
<feature type="domain" description="Disease resistance protein At4g27190-like leucine-rich repeats" evidence="2">
    <location>
        <begin position="998"/>
        <end position="1103"/>
    </location>
</feature>
<dbReference type="InterPro" id="IPR050905">
    <property type="entry name" value="Plant_NBS-LRR"/>
</dbReference>
<dbReference type="SUPFAM" id="SSF52058">
    <property type="entry name" value="L domain-like"/>
    <property type="match status" value="2"/>
</dbReference>
<dbReference type="Proteomes" id="UP001603857">
    <property type="component" value="Unassembled WGS sequence"/>
</dbReference>
<dbReference type="InterPro" id="IPR057135">
    <property type="entry name" value="At4g27190-like_LRR"/>
</dbReference>
<evidence type="ECO:0000313" key="3">
    <source>
        <dbReference type="EMBL" id="KAL2337373.1"/>
    </source>
</evidence>
<feature type="domain" description="Disease resistance protein At4g27190-like leucine-rich repeats" evidence="2">
    <location>
        <begin position="484"/>
        <end position="606"/>
    </location>
</feature>
<feature type="domain" description="Disease resistance protein At4g27190-like leucine-rich repeats" evidence="2">
    <location>
        <begin position="312"/>
        <end position="422"/>
    </location>
</feature>
<dbReference type="Gene3D" id="3.80.10.10">
    <property type="entry name" value="Ribonuclease Inhibitor"/>
    <property type="match status" value="7"/>
</dbReference>
<dbReference type="EMBL" id="JBGMDY010000004">
    <property type="protein sequence ID" value="KAL2337373.1"/>
    <property type="molecule type" value="Genomic_DNA"/>
</dbReference>
<name>A0ABD1MNI2_9FABA</name>
<dbReference type="PANTHER" id="PTHR33463">
    <property type="entry name" value="NB-ARC DOMAIN-CONTAINING PROTEIN-RELATED"/>
    <property type="match status" value="1"/>
</dbReference>
<dbReference type="InterPro" id="IPR032675">
    <property type="entry name" value="LRR_dom_sf"/>
</dbReference>
<reference evidence="3 4" key="1">
    <citation type="submission" date="2024-08" db="EMBL/GenBank/DDBJ databases">
        <title>Insights into the chromosomal genome structure of Flemingia macrophylla.</title>
        <authorList>
            <person name="Ding Y."/>
            <person name="Zhao Y."/>
            <person name="Bi W."/>
            <person name="Wu M."/>
            <person name="Zhao G."/>
            <person name="Gong Y."/>
            <person name="Li W."/>
            <person name="Zhang P."/>
        </authorList>
    </citation>
    <scope>NUCLEOTIDE SEQUENCE [LARGE SCALE GENOMIC DNA]</scope>
    <source>
        <strain evidence="3">DYQJB</strain>
        <tissue evidence="3">Leaf</tissue>
    </source>
</reference>
<organism evidence="3 4">
    <name type="scientific">Flemingia macrophylla</name>
    <dbReference type="NCBI Taxonomy" id="520843"/>
    <lineage>
        <taxon>Eukaryota</taxon>
        <taxon>Viridiplantae</taxon>
        <taxon>Streptophyta</taxon>
        <taxon>Embryophyta</taxon>
        <taxon>Tracheophyta</taxon>
        <taxon>Spermatophyta</taxon>
        <taxon>Magnoliopsida</taxon>
        <taxon>eudicotyledons</taxon>
        <taxon>Gunneridae</taxon>
        <taxon>Pentapetalae</taxon>
        <taxon>rosids</taxon>
        <taxon>fabids</taxon>
        <taxon>Fabales</taxon>
        <taxon>Fabaceae</taxon>
        <taxon>Papilionoideae</taxon>
        <taxon>50 kb inversion clade</taxon>
        <taxon>NPAAA clade</taxon>
        <taxon>indigoferoid/millettioid clade</taxon>
        <taxon>Phaseoleae</taxon>
        <taxon>Flemingia</taxon>
    </lineage>
</organism>
<dbReference type="SUPFAM" id="SSF52047">
    <property type="entry name" value="RNI-like"/>
    <property type="match status" value="3"/>
</dbReference>
<proteinExistence type="predicted"/>
<comment type="caution">
    <text evidence="3">The sequence shown here is derived from an EMBL/GenBank/DDBJ whole genome shotgun (WGS) entry which is preliminary data.</text>
</comment>
<feature type="domain" description="Disease resistance protein At4g27190-like leucine-rich repeats" evidence="2">
    <location>
        <begin position="1317"/>
        <end position="1418"/>
    </location>
</feature>
<evidence type="ECO:0000256" key="1">
    <source>
        <dbReference type="ARBA" id="ARBA00022821"/>
    </source>
</evidence>
<sequence>MVGRFKSLCNLKVTNCKSMKEIFDLKGCGKCDADMTNLQNIHVQVLPKLEHVWNKESEGIIHIKTLKEIRVQECLKLKHIFPVSVAMDLKNLENLEVWNCGQLKEIVSMEEIVNAGIISFEFPKLTTTRFSELPNLESFYRGAHELRCPTLNNLYVELCHKLKLFRTEIENSEIKPNFLTEEVIYNLKSMQVDPSDANLLSTYIGNSRMHKLEEFRLSRLLDNEILYFFLNRNPNLKSLLLSNCLFEQLATPRSLIEEKSGVVPRLKSLKLINLPSLKMIGFEEDKILFQRLECLILKQCPCLNTIAPASVSFTYLKNLEVSHCNKLRYLITPSTARSLVQLTTLKVIQCELMKTIVSEQENEERIISKKLKETELRIIFKQLKEIELVALHKLESFSSSIYAFDFPSLEKVVVGSCGNMKSFTFSKQDNKTPILRQICVRRGREENICYWKGDLNATIQHMYTIWAIDPSDMAASNPYKPLESSRLKTLKLAKCELGLHAIPTVVFPSLKNLEELEVSDTKVQVIFGSITETDMKGYTFPLKKLTLRGLADLRDIWVWDWDYEGFLSFQNLQEVLVTNCLGLKTLFPVEIGKRFEKLKKLEIMKCVKLQTIVKQEDEIIEETKEFSFPCLTSLSLSTLPELTGFYPGRYTLECPELNHLEVFFCVNLETFQRRHETGGSTSLIRQPLFSEQKAVFILESLKLDGKDTMTLCDGNFPEDMLNELVELELDFDKFMLNFPFGLLERASSLEYLQINRCRGVEELFFSPHERREIPVCKKLQKLRVSGCPDLTTLLHSAVSFSNLKQLSVKDCRKLRYLFTSATARQLVFLEEIYAENCPSMKEIILEEELDGNISEAIKFDLLTTIFLDSLPLLRCFYSGKETLQLSSLIRVFLTNCPRMRMFSQGNIRADSFMGIQISFDPMEDLLLDQDLNTTVNWIFRAQNFFKDLLSIELNLGTSYYRLRDDNIHNHLWKKAFLHGRTGSLTQNNWLHDLVTLKLRSSIPTEFLFHLKNLEEMEVCDSDKVEVIFYMNHQIMEITSGLKKLSFKRLSKLMRVWENSEGVHSFQDLKDVVVSECENLQTLFPVSFAKYLEKLEKLEIESCQKLQAIVGKEEGKTTNETERLVFHSLEKLDLVDLPQLAYFYSQTFTLECPVLTNLCVLNCHKLELFQSEGISIDGLPIDVISNLKKLALDCKHIWTLSLMFSSDKFIEGLGKLEELSLYLGADKNEKPVLHIERLQKAPYLMEMSINCDRPDIFLAANPKIGDEMLGQLKILTLCVSNLQSIKSEDSSWLNTICENLQELNVEGCPHLTTLVTSTLSFSCLKKVFISNCPELKYLFTSLAARMLKTLEEITVENCESVKEIVAKESDLTAEAIKFERLNTIALYSLPSLICFYSGPDALQLSSLITVHIRRCPNFKIFSQGLIYAESFHGIQMSSDPRQNQDLLFHQDLNTTLTVKSQPTEHSGWMLEFFDAIVKTRFPLNPWLKADHLGNVSVRIQNEWLRNLGALNLSECILPYVIPSAILHLLNNLEKLEVVDTNKVKVIFDMNDTQIMETPSQLKKLTLSGLSDLTHVWGNNTKGVLIFSNLQEVVVANCKNLQTLFPAALAKNLEKLEKLEIKVCHKLQEIVEKEENLMNLEEITVKDCGSAREIVAKERDEDEHKDGEDKYENEMIFWKLKILNLESLPKFESFYSGSSTLNFPSLKEVKFTKCCREKIFRHGDKVPAKLNVTIDGVHWEGDVNSVIIQQFEEFVSA</sequence>
<accession>A0ABD1MNI2</accession>
<evidence type="ECO:0000313" key="4">
    <source>
        <dbReference type="Proteomes" id="UP001603857"/>
    </source>
</evidence>
<evidence type="ECO:0000259" key="2">
    <source>
        <dbReference type="Pfam" id="PF23247"/>
    </source>
</evidence>
<protein>
    <recommendedName>
        <fullName evidence="2">Disease resistance protein At4g27190-like leucine-rich repeats domain-containing protein</fullName>
    </recommendedName>
</protein>
<feature type="domain" description="Disease resistance protein At4g27190-like leucine-rich repeats" evidence="2">
    <location>
        <begin position="1"/>
        <end position="101"/>
    </location>
</feature>